<feature type="signal peptide" evidence="2">
    <location>
        <begin position="1"/>
        <end position="20"/>
    </location>
</feature>
<evidence type="ECO:0000313" key="4">
    <source>
        <dbReference type="EMBL" id="MCG2589725.1"/>
    </source>
</evidence>
<reference evidence="4" key="1">
    <citation type="submission" date="2022-01" db="EMBL/GenBank/DDBJ databases">
        <authorList>
            <person name="Wang Y."/>
        </authorList>
    </citation>
    <scope>NUCLEOTIDE SEQUENCE</scope>
    <source>
        <strain evidence="4">WB101</strain>
    </source>
</reference>
<accession>A0ABS9KFY5</accession>
<dbReference type="InterPro" id="IPR049492">
    <property type="entry name" value="BD-FAE-like_dom"/>
</dbReference>
<dbReference type="InterPro" id="IPR050300">
    <property type="entry name" value="GDXG_lipolytic_enzyme"/>
</dbReference>
<sequence>MKKFILLLGCLILSINTAFSQQIIPLWHDGVPNSQPTEVTEIHETERILWIEQVQKPTLEIYLPAKAHATGRAVLILPGGGYRGLAYDWEGTDFAKWFNSNGITAFVLKYRLPISDSVVESHKAPLQDAKRAIRTIRANSKNWNLSEDQIGVMGFSAGGHLASTLGTHFDHEEVIEADSINTLSARPDFMILIYPVITMKEPYGHDGSRNNLLGENPDEAMIEYYSNETQVSENTPPTFLLHATDDDAVPVENSLMFYKALKEKGHQPEMHIYPEGGHGFALAIGHDHLEGWTERLYDWLETLD</sequence>
<gene>
    <name evidence="4" type="ORF">L6773_14185</name>
</gene>
<proteinExistence type="predicted"/>
<feature type="chain" id="PRO_5046584146" evidence="2">
    <location>
        <begin position="21"/>
        <end position="304"/>
    </location>
</feature>
<dbReference type="InterPro" id="IPR029058">
    <property type="entry name" value="AB_hydrolase_fold"/>
</dbReference>
<protein>
    <submittedName>
        <fullName evidence="4">Alpha/beta hydrolase</fullName>
    </submittedName>
</protein>
<dbReference type="GO" id="GO:0016787">
    <property type="term" value="F:hydrolase activity"/>
    <property type="evidence" value="ECO:0007669"/>
    <property type="project" value="UniProtKB-KW"/>
</dbReference>
<dbReference type="Proteomes" id="UP001165366">
    <property type="component" value="Unassembled WGS sequence"/>
</dbReference>
<dbReference type="EMBL" id="JAKLWS010000020">
    <property type="protein sequence ID" value="MCG2589725.1"/>
    <property type="molecule type" value="Genomic_DNA"/>
</dbReference>
<evidence type="ECO:0000313" key="5">
    <source>
        <dbReference type="Proteomes" id="UP001165366"/>
    </source>
</evidence>
<keyword evidence="1 4" id="KW-0378">Hydrolase</keyword>
<evidence type="ECO:0000259" key="3">
    <source>
        <dbReference type="Pfam" id="PF20434"/>
    </source>
</evidence>
<evidence type="ECO:0000256" key="1">
    <source>
        <dbReference type="ARBA" id="ARBA00022801"/>
    </source>
</evidence>
<dbReference type="RefSeq" id="WP_237855085.1">
    <property type="nucleotide sequence ID" value="NZ_JAKLWS010000020.1"/>
</dbReference>
<name>A0ABS9KFY5_9BACT</name>
<reference evidence="4" key="2">
    <citation type="submission" date="2024-05" db="EMBL/GenBank/DDBJ databases">
        <title>Rhodohalobacter halophilus gen. nov., sp. nov., a moderately halophilic member of the family Balneolaceae.</title>
        <authorList>
            <person name="Xia J."/>
        </authorList>
    </citation>
    <scope>NUCLEOTIDE SEQUENCE</scope>
    <source>
        <strain evidence="4">WB101</strain>
    </source>
</reference>
<evidence type="ECO:0000256" key="2">
    <source>
        <dbReference type="SAM" id="SignalP"/>
    </source>
</evidence>
<dbReference type="SUPFAM" id="SSF53474">
    <property type="entry name" value="alpha/beta-Hydrolases"/>
    <property type="match status" value="1"/>
</dbReference>
<dbReference type="Pfam" id="PF20434">
    <property type="entry name" value="BD-FAE"/>
    <property type="match status" value="1"/>
</dbReference>
<keyword evidence="2" id="KW-0732">Signal</keyword>
<keyword evidence="5" id="KW-1185">Reference proteome</keyword>
<dbReference type="PANTHER" id="PTHR48081">
    <property type="entry name" value="AB HYDROLASE SUPERFAMILY PROTEIN C4A8.06C"/>
    <property type="match status" value="1"/>
</dbReference>
<comment type="caution">
    <text evidence="4">The sequence shown here is derived from an EMBL/GenBank/DDBJ whole genome shotgun (WGS) entry which is preliminary data.</text>
</comment>
<dbReference type="PANTHER" id="PTHR48081:SF6">
    <property type="entry name" value="PEPTIDASE S9 PROLYL OLIGOPEPTIDASE CATALYTIC DOMAIN-CONTAINING PROTEIN"/>
    <property type="match status" value="1"/>
</dbReference>
<dbReference type="Gene3D" id="3.40.50.1820">
    <property type="entry name" value="alpha/beta hydrolase"/>
    <property type="match status" value="1"/>
</dbReference>
<feature type="domain" description="BD-FAE-like" evidence="3">
    <location>
        <begin position="59"/>
        <end position="261"/>
    </location>
</feature>
<organism evidence="4 5">
    <name type="scientific">Rhodohalobacter sulfatireducens</name>
    <dbReference type="NCBI Taxonomy" id="2911366"/>
    <lineage>
        <taxon>Bacteria</taxon>
        <taxon>Pseudomonadati</taxon>
        <taxon>Balneolota</taxon>
        <taxon>Balneolia</taxon>
        <taxon>Balneolales</taxon>
        <taxon>Balneolaceae</taxon>
        <taxon>Rhodohalobacter</taxon>
    </lineage>
</organism>